<reference evidence="1" key="1">
    <citation type="submission" date="2020-06" db="EMBL/GenBank/DDBJ databases">
        <authorList>
            <person name="Dong N."/>
        </authorList>
    </citation>
    <scope>NUCLEOTIDE SEQUENCE</scope>
    <source>
        <strain evidence="1">R655-4</strain>
    </source>
</reference>
<proteinExistence type="predicted"/>
<accession>A0AAJ1V7W9</accession>
<reference evidence="1" key="2">
    <citation type="journal article" date="2022" name="Sci. Total Environ.">
        <title>Prevalence, transmission, and molecular epidemiology of tet(X)-positive bacteria among humans, animals, and environmental niches in China: An epidemiological, and genomic-based study.</title>
        <authorList>
            <person name="Dong N."/>
            <person name="Zeng Y."/>
            <person name="Cai C."/>
            <person name="Sun C."/>
            <person name="Lu J."/>
            <person name="Liu C."/>
            <person name="Zhou H."/>
            <person name="Sun Q."/>
            <person name="Shu L."/>
            <person name="Wang H."/>
            <person name="Wang Y."/>
            <person name="Wang S."/>
            <person name="Wu C."/>
            <person name="Chan E.W."/>
            <person name="Chen G."/>
            <person name="Shen Z."/>
            <person name="Chen S."/>
            <person name="Zhang R."/>
        </authorList>
    </citation>
    <scope>NUCLEOTIDE SEQUENCE</scope>
    <source>
        <strain evidence="1">R655-4</strain>
    </source>
</reference>
<evidence type="ECO:0000313" key="1">
    <source>
        <dbReference type="EMBL" id="MDM1072799.1"/>
    </source>
</evidence>
<dbReference type="RefSeq" id="WP_286493391.1">
    <property type="nucleotide sequence ID" value="NZ_JACAGJ010000004.1"/>
</dbReference>
<dbReference type="EMBL" id="JACAGJ010000004">
    <property type="protein sequence ID" value="MDM1072799.1"/>
    <property type="molecule type" value="Genomic_DNA"/>
</dbReference>
<name>A0AAJ1V7W9_9FLAO</name>
<organism evidence="1 2">
    <name type="scientific">Empedobacter brevis</name>
    <dbReference type="NCBI Taxonomy" id="247"/>
    <lineage>
        <taxon>Bacteria</taxon>
        <taxon>Pseudomonadati</taxon>
        <taxon>Bacteroidota</taxon>
        <taxon>Flavobacteriia</taxon>
        <taxon>Flavobacteriales</taxon>
        <taxon>Weeksellaceae</taxon>
        <taxon>Empedobacter</taxon>
    </lineage>
</organism>
<dbReference type="Proteomes" id="UP001170959">
    <property type="component" value="Unassembled WGS sequence"/>
</dbReference>
<gene>
    <name evidence="1" type="ORF">HX001_09870</name>
</gene>
<protein>
    <submittedName>
        <fullName evidence="1">Uncharacterized protein</fullName>
    </submittedName>
</protein>
<comment type="caution">
    <text evidence="1">The sequence shown here is derived from an EMBL/GenBank/DDBJ whole genome shotgun (WGS) entry which is preliminary data.</text>
</comment>
<sequence length="297" mass="34853">MPRLYLIFSLFLCSVIYGQIPPERSLPFPSNEFVVYTTFKDSLNNTLYQIGRHEPKNYKFELSNTGKWKKTKIKADENLYHVYAPIYLKTQKKKQERFYLLDDYYDVDFYRFKKWTPEKLLFITARYHFHIFDQEQQILSPKTIPGSNQYEGEDAISGLYDALTLFNNQQFLLGNVQGFGVFCFDISNPVQPQELQQYGIKEANEGQYYAFFYPKNQNLFDVIIAQSDSNSENPNIRALYTQLKTVRYAVKNCGIEISSSGKPLVRQEEQYLIFKADNSLYCIDLRTGTISKEIILQ</sequence>
<evidence type="ECO:0000313" key="2">
    <source>
        <dbReference type="Proteomes" id="UP001170959"/>
    </source>
</evidence>
<dbReference type="AlphaFoldDB" id="A0AAJ1V7W9"/>